<reference evidence="2 3" key="1">
    <citation type="submission" date="2016-05" db="EMBL/GenBank/DDBJ databases">
        <title>Nuclear genome of Blastocystis sp. subtype 1 NandII.</title>
        <authorList>
            <person name="Gentekaki E."/>
            <person name="Curtis B."/>
            <person name="Stairs C."/>
            <person name="Eme L."/>
            <person name="Herman E."/>
            <person name="Klimes V."/>
            <person name="Arias M.C."/>
            <person name="Elias M."/>
            <person name="Hilliou F."/>
            <person name="Klute M."/>
            <person name="Malik S.-B."/>
            <person name="Pightling A."/>
            <person name="Rachubinski R."/>
            <person name="Salas D."/>
            <person name="Schlacht A."/>
            <person name="Suga H."/>
            <person name="Archibald J."/>
            <person name="Ball S.G."/>
            <person name="Clark G."/>
            <person name="Dacks J."/>
            <person name="Van Der Giezen M."/>
            <person name="Tsaousis A."/>
            <person name="Roger A."/>
        </authorList>
    </citation>
    <scope>NUCLEOTIDE SEQUENCE [LARGE SCALE GENOMIC DNA]</scope>
    <source>
        <strain evidence="3">ATCC 50177 / NandII</strain>
    </source>
</reference>
<accession>A0A196SIB4</accession>
<sequence length="138" mass="15532">MEQEGSEGASTDSITELHSLTMSFLKQMEVLLGNDLIMCPKTDAAHPDDHNMDYSKVDSRLDALKKDLQRFEEIVNTSDEFHKTKEEQIKEIEELSRENHMITDTLLSSIDEYNTMKKALTGVVDSALGTLDSSFSNS</sequence>
<evidence type="ECO:0000313" key="2">
    <source>
        <dbReference type="EMBL" id="OAO15689.1"/>
    </source>
</evidence>
<organism evidence="2 3">
    <name type="scientific">Blastocystis sp. subtype 1 (strain ATCC 50177 / NandII)</name>
    <dbReference type="NCBI Taxonomy" id="478820"/>
    <lineage>
        <taxon>Eukaryota</taxon>
        <taxon>Sar</taxon>
        <taxon>Stramenopiles</taxon>
        <taxon>Bigyra</taxon>
        <taxon>Opalozoa</taxon>
        <taxon>Opalinata</taxon>
        <taxon>Blastocystidae</taxon>
        <taxon>Blastocystis</taxon>
    </lineage>
</organism>
<feature type="coiled-coil region" evidence="1">
    <location>
        <begin position="54"/>
        <end position="105"/>
    </location>
</feature>
<dbReference type="Proteomes" id="UP000078348">
    <property type="component" value="Unassembled WGS sequence"/>
</dbReference>
<evidence type="ECO:0000256" key="1">
    <source>
        <dbReference type="SAM" id="Coils"/>
    </source>
</evidence>
<gene>
    <name evidence="2" type="ORF">AV274_2588</name>
</gene>
<evidence type="ECO:0000313" key="3">
    <source>
        <dbReference type="Proteomes" id="UP000078348"/>
    </source>
</evidence>
<evidence type="ECO:0008006" key="4">
    <source>
        <dbReference type="Google" id="ProtNLM"/>
    </source>
</evidence>
<dbReference type="AlphaFoldDB" id="A0A196SIB4"/>
<keyword evidence="3" id="KW-1185">Reference proteome</keyword>
<dbReference type="EMBL" id="LXWW01000123">
    <property type="protein sequence ID" value="OAO15689.1"/>
    <property type="molecule type" value="Genomic_DNA"/>
</dbReference>
<comment type="caution">
    <text evidence="2">The sequence shown here is derived from an EMBL/GenBank/DDBJ whole genome shotgun (WGS) entry which is preliminary data.</text>
</comment>
<name>A0A196SIB4_BLAHN</name>
<proteinExistence type="predicted"/>
<protein>
    <recommendedName>
        <fullName evidence="4">Mediator of RNA polymerase II transcription subunit 21</fullName>
    </recommendedName>
</protein>
<keyword evidence="1" id="KW-0175">Coiled coil</keyword>